<dbReference type="WBParaSite" id="maker-unitig_42865-snap-gene-0.1-mRNA-1">
    <property type="protein sequence ID" value="maker-unitig_42865-snap-gene-0.1-mRNA-1"/>
    <property type="gene ID" value="maker-unitig_42865-snap-gene-0.1"/>
</dbReference>
<evidence type="ECO:0000256" key="9">
    <source>
        <dbReference type="SAM" id="Phobius"/>
    </source>
</evidence>
<evidence type="ECO:0000256" key="2">
    <source>
        <dbReference type="ARBA" id="ARBA00022475"/>
    </source>
</evidence>
<feature type="domain" description="G-protein coupled receptors family 1 profile" evidence="10">
    <location>
        <begin position="1"/>
        <end position="32"/>
    </location>
</feature>
<keyword evidence="6 7" id="KW-0675">Receptor</keyword>
<keyword evidence="7" id="KW-0297">G-protein coupled receptor</keyword>
<keyword evidence="4 9" id="KW-1133">Transmembrane helix</keyword>
<dbReference type="GO" id="GO:0005886">
    <property type="term" value="C:plasma membrane"/>
    <property type="evidence" value="ECO:0007669"/>
    <property type="project" value="UniProtKB-SubCell"/>
</dbReference>
<evidence type="ECO:0000256" key="7">
    <source>
        <dbReference type="RuleBase" id="RU000688"/>
    </source>
</evidence>
<keyword evidence="7" id="KW-0807">Transducer</keyword>
<dbReference type="PROSITE" id="PS00237">
    <property type="entry name" value="G_PROTEIN_RECEP_F1_1"/>
    <property type="match status" value="1"/>
</dbReference>
<evidence type="ECO:0000256" key="5">
    <source>
        <dbReference type="ARBA" id="ARBA00023136"/>
    </source>
</evidence>
<evidence type="ECO:0000259" key="10">
    <source>
        <dbReference type="PROSITE" id="PS50262"/>
    </source>
</evidence>
<keyword evidence="11" id="KW-1185">Reference proteome</keyword>
<keyword evidence="3 7" id="KW-0812">Transmembrane</keyword>
<evidence type="ECO:0000256" key="3">
    <source>
        <dbReference type="ARBA" id="ARBA00022692"/>
    </source>
</evidence>
<keyword evidence="5 9" id="KW-0472">Membrane</keyword>
<organism evidence="11 12">
    <name type="scientific">Macrostomum lignano</name>
    <dbReference type="NCBI Taxonomy" id="282301"/>
    <lineage>
        <taxon>Eukaryota</taxon>
        <taxon>Metazoa</taxon>
        <taxon>Spiralia</taxon>
        <taxon>Lophotrochozoa</taxon>
        <taxon>Platyhelminthes</taxon>
        <taxon>Rhabditophora</taxon>
        <taxon>Macrostomorpha</taxon>
        <taxon>Macrostomida</taxon>
        <taxon>Macrostomidae</taxon>
        <taxon>Macrostomum</taxon>
    </lineage>
</organism>
<evidence type="ECO:0000313" key="12">
    <source>
        <dbReference type="WBParaSite" id="maker-unitig_42865-snap-gene-0.1-mRNA-1"/>
    </source>
</evidence>
<dbReference type="GO" id="GO:0042277">
    <property type="term" value="F:peptide binding"/>
    <property type="evidence" value="ECO:0007669"/>
    <property type="project" value="TreeGrafter"/>
</dbReference>
<feature type="transmembrane region" description="Helical" evidence="9">
    <location>
        <begin position="66"/>
        <end position="90"/>
    </location>
</feature>
<dbReference type="AlphaFoldDB" id="A0A1I8FP48"/>
<name>A0A1I8FP48_9PLAT</name>
<dbReference type="GO" id="GO:0032870">
    <property type="term" value="P:cellular response to hormone stimulus"/>
    <property type="evidence" value="ECO:0007669"/>
    <property type="project" value="TreeGrafter"/>
</dbReference>
<sequence length="177" mass="19153">MPYLQGVAVAASVTTLSVIAFDRYLAICRPLKRHLSKKQTIGFHNNDMGILDRAGQKQMSRLIKMLVTVVLIFALSWLPLHIIAIMLNFLDNPGSCDTSSRCCPGGHFDGGYGVTLNAPQLCRKFQQPVAPATSPAAGERRNGPQDSMLRKNCLATGDADDGSATIPLFERHKNGGS</sequence>
<keyword evidence="2" id="KW-1003">Cell membrane</keyword>
<evidence type="ECO:0000256" key="1">
    <source>
        <dbReference type="ARBA" id="ARBA00004651"/>
    </source>
</evidence>
<evidence type="ECO:0000256" key="8">
    <source>
        <dbReference type="SAM" id="MobiDB-lite"/>
    </source>
</evidence>
<dbReference type="SUPFAM" id="SSF81321">
    <property type="entry name" value="Family A G protein-coupled receptor-like"/>
    <property type="match status" value="1"/>
</dbReference>
<dbReference type="InterPro" id="IPR000276">
    <property type="entry name" value="GPCR_Rhodpsn"/>
</dbReference>
<dbReference type="PRINTS" id="PR00237">
    <property type="entry name" value="GPCRRHODOPSN"/>
</dbReference>
<reference evidence="12" key="1">
    <citation type="submission" date="2016-11" db="UniProtKB">
        <authorList>
            <consortium name="WormBaseParasite"/>
        </authorList>
    </citation>
    <scope>IDENTIFICATION</scope>
</reference>
<dbReference type="PROSITE" id="PS50262">
    <property type="entry name" value="G_PROTEIN_RECEP_F1_2"/>
    <property type="match status" value="1"/>
</dbReference>
<dbReference type="PANTHER" id="PTHR24241:SF76">
    <property type="entry name" value="NEUROPEPTIDE SIFAMIDE RECEPTOR"/>
    <property type="match status" value="1"/>
</dbReference>
<dbReference type="InterPro" id="IPR017452">
    <property type="entry name" value="GPCR_Rhodpsn_7TM"/>
</dbReference>
<feature type="region of interest" description="Disordered" evidence="8">
    <location>
        <begin position="129"/>
        <end position="177"/>
    </location>
</feature>
<feature type="transmembrane region" description="Helical" evidence="9">
    <location>
        <begin position="6"/>
        <end position="26"/>
    </location>
</feature>
<comment type="subcellular location">
    <subcellularLocation>
        <location evidence="1">Cell membrane</location>
        <topology evidence="1">Multi-pass membrane protein</topology>
    </subcellularLocation>
</comment>
<proteinExistence type="inferred from homology"/>
<comment type="similarity">
    <text evidence="7">Belongs to the G-protein coupled receptor 1 family.</text>
</comment>
<dbReference type="Gene3D" id="1.20.1070.10">
    <property type="entry name" value="Rhodopsin 7-helix transmembrane proteins"/>
    <property type="match status" value="2"/>
</dbReference>
<evidence type="ECO:0000256" key="6">
    <source>
        <dbReference type="ARBA" id="ARBA00023170"/>
    </source>
</evidence>
<evidence type="ECO:0000256" key="4">
    <source>
        <dbReference type="ARBA" id="ARBA00022989"/>
    </source>
</evidence>
<dbReference type="GO" id="GO:0004930">
    <property type="term" value="F:G protein-coupled receptor activity"/>
    <property type="evidence" value="ECO:0007669"/>
    <property type="project" value="UniProtKB-KW"/>
</dbReference>
<accession>A0A1I8FP48</accession>
<dbReference type="PANTHER" id="PTHR24241">
    <property type="entry name" value="NEUROPEPTIDE RECEPTOR-RELATED G-PROTEIN COUPLED RECEPTOR"/>
    <property type="match status" value="1"/>
</dbReference>
<dbReference type="Proteomes" id="UP000095280">
    <property type="component" value="Unplaced"/>
</dbReference>
<protein>
    <submittedName>
        <fullName evidence="12">G_PROTEIN_RECEP_F1_2 domain-containing protein</fullName>
    </submittedName>
</protein>
<evidence type="ECO:0000313" key="11">
    <source>
        <dbReference type="Proteomes" id="UP000095280"/>
    </source>
</evidence>